<evidence type="ECO:0000313" key="5">
    <source>
        <dbReference type="EMBL" id="MDK2596887.1"/>
    </source>
</evidence>
<keyword evidence="6" id="KW-1185">Reference proteome</keyword>
<comment type="caution">
    <text evidence="5">The sequence shown here is derived from an EMBL/GenBank/DDBJ whole genome shotgun (WGS) entry which is preliminary data.</text>
</comment>
<dbReference type="InterPro" id="IPR029058">
    <property type="entry name" value="AB_hydrolase_fold"/>
</dbReference>
<dbReference type="Gene3D" id="2.120.10.30">
    <property type="entry name" value="TolB, C-terminal domain"/>
    <property type="match status" value="1"/>
</dbReference>
<dbReference type="EMBL" id="JASJUT010000008">
    <property type="protein sequence ID" value="MDK2596887.1"/>
    <property type="molecule type" value="Genomic_DNA"/>
</dbReference>
<proteinExistence type="predicted"/>
<keyword evidence="3" id="KW-0732">Signal</keyword>
<keyword evidence="2" id="KW-0720">Serine protease</keyword>
<dbReference type="SUPFAM" id="SSF53474">
    <property type="entry name" value="alpha/beta-Hydrolases"/>
    <property type="match status" value="1"/>
</dbReference>
<feature type="chain" id="PRO_5046115830" evidence="3">
    <location>
        <begin position="23"/>
        <end position="828"/>
    </location>
</feature>
<evidence type="ECO:0000259" key="4">
    <source>
        <dbReference type="Pfam" id="PF00326"/>
    </source>
</evidence>
<dbReference type="Pfam" id="PF00326">
    <property type="entry name" value="Peptidase_S9"/>
    <property type="match status" value="1"/>
</dbReference>
<dbReference type="InterPro" id="IPR001375">
    <property type="entry name" value="Peptidase_S9_cat"/>
</dbReference>
<dbReference type="PANTHER" id="PTHR42776:SF28">
    <property type="entry name" value="GLUTAMYL ENDOPEPTIDASE, CHLOROPLASTIC-RELATED"/>
    <property type="match status" value="1"/>
</dbReference>
<accession>A0ABT7EPA4</accession>
<reference evidence="5 6" key="1">
    <citation type="submission" date="2023-05" db="EMBL/GenBank/DDBJ databases">
        <title>Pseudoalteromonas ardens sp. nov., Pseudoalteromonas obscura sp. nov., and Pseudoalteromonas umbrosa sp. nov., isolated from the coral Montipora capitata.</title>
        <authorList>
            <person name="Thomas E.M."/>
            <person name="Smith E.M."/>
            <person name="Papke E."/>
            <person name="Shlafstein M.D."/>
            <person name="Oline D.K."/>
            <person name="Videau P."/>
            <person name="Saw J.H."/>
            <person name="Strangman W.K."/>
            <person name="Ushijima B."/>
        </authorList>
    </citation>
    <scope>NUCLEOTIDE SEQUENCE [LARGE SCALE GENOMIC DNA]</scope>
    <source>
        <strain evidence="5 6">P94</strain>
    </source>
</reference>
<feature type="domain" description="Peptidase S9 prolyl oligopeptidase catalytic" evidence="4">
    <location>
        <begin position="642"/>
        <end position="794"/>
    </location>
</feature>
<dbReference type="PANTHER" id="PTHR42776">
    <property type="entry name" value="SERINE PEPTIDASE S9 FAMILY MEMBER"/>
    <property type="match status" value="1"/>
</dbReference>
<dbReference type="Pfam" id="PF07676">
    <property type="entry name" value="PD40"/>
    <property type="match status" value="1"/>
</dbReference>
<dbReference type="SUPFAM" id="SSF82171">
    <property type="entry name" value="DPP6 N-terminal domain-like"/>
    <property type="match status" value="1"/>
</dbReference>
<dbReference type="Gene3D" id="3.40.50.1820">
    <property type="entry name" value="alpha/beta hydrolase"/>
    <property type="match status" value="1"/>
</dbReference>
<sequence>MIIIRALILFVCACVLSNGVYANPSSYKRPSAEIAELIQEHSVPKALVNAKGNWMALLAPLDADSTSKPIAQQSLLQSILGVQINPETGLRPEAERYAGVSFKHIDTGALIKANNIPEGHIIQPTWSANGRYLAFILETQAGGYLWVYDIKQRQVKSLSNFPLNGFTTAKPFEWLADSSGLIANIRVNHRSHIVNRSAVQSSENGPLVVDSTAQIDPTDAFDAPQQAQFTQLALGQLYKVPLKGREVPIGQPAYFSSFKASPDSTNLLVAMMDIQNLSQMTEEDFDKQHYSVWQIWGMRGAPLYEVYRPQITVSEQERLARPFTDSTVKRVFQWRADKGATLIWAQSDLDSDRESLYSISAPFRRNPRHYADIEGRLSEIIWGDNQLGLMVIDAGNNEKDYYAFSPLTPDRAQVKLNLFEGLSKGESRELVMTKNDIGASVIKVAGGRYIFITGTQKQGETDIPYLARFDARGNLMTPIWESKPPYFEQVVAVLSDDGMQFVTRKESKDNPTNYFSRNLTFDIVEQLTKYPHPYPSMQGIRKEEMRFSAGAGNVIKGDFYLPKSFDPSLGRVPVVVWLNETNEQNNEQVISSPYLFPHLDAVSGVPFVHEGYAVLNIKNMPMLSAQNQGEQFDQQLRASAKAIVDTLVSQGIADKEKIAIGGHGFAATSVLKLLTQTDYFVTGIARSGNYNLTLSPFVFGDGEQSLWVEPSKYLANSPLFSAQNIRSSVLLIHGYQDREEGSYPVQSERMFSALNDLGKTAKLVLLPNSGHVYQDEKDLLHMLYEQQQWLKLHFATLPEIEPSSSAPEHLHFELEAEVEESDLPSPWG</sequence>
<organism evidence="5 6">
    <name type="scientific">Pseudoalteromonas obscura</name>
    <dbReference type="NCBI Taxonomy" id="3048491"/>
    <lineage>
        <taxon>Bacteria</taxon>
        <taxon>Pseudomonadati</taxon>
        <taxon>Pseudomonadota</taxon>
        <taxon>Gammaproteobacteria</taxon>
        <taxon>Alteromonadales</taxon>
        <taxon>Pseudoalteromonadaceae</taxon>
        <taxon>Pseudoalteromonas</taxon>
    </lineage>
</organism>
<dbReference type="InterPro" id="IPR011659">
    <property type="entry name" value="WD40"/>
</dbReference>
<evidence type="ECO:0000256" key="1">
    <source>
        <dbReference type="ARBA" id="ARBA00022801"/>
    </source>
</evidence>
<name>A0ABT7EPA4_9GAMM</name>
<keyword evidence="1" id="KW-0378">Hydrolase</keyword>
<protein>
    <submittedName>
        <fullName evidence="5">Prolyl oligopeptidase family serine peptidase</fullName>
    </submittedName>
</protein>
<evidence type="ECO:0000313" key="6">
    <source>
        <dbReference type="Proteomes" id="UP001231915"/>
    </source>
</evidence>
<evidence type="ECO:0000256" key="3">
    <source>
        <dbReference type="SAM" id="SignalP"/>
    </source>
</evidence>
<keyword evidence="2" id="KW-0645">Protease</keyword>
<evidence type="ECO:0000256" key="2">
    <source>
        <dbReference type="ARBA" id="ARBA00022825"/>
    </source>
</evidence>
<feature type="signal peptide" evidence="3">
    <location>
        <begin position="1"/>
        <end position="22"/>
    </location>
</feature>
<dbReference type="Proteomes" id="UP001231915">
    <property type="component" value="Unassembled WGS sequence"/>
</dbReference>
<gene>
    <name evidence="5" type="ORF">QNM18_17690</name>
</gene>
<dbReference type="InterPro" id="IPR011042">
    <property type="entry name" value="6-blade_b-propeller_TolB-like"/>
</dbReference>
<dbReference type="RefSeq" id="WP_284138001.1">
    <property type="nucleotide sequence ID" value="NZ_JASJUT010000008.1"/>
</dbReference>